<dbReference type="AlphaFoldDB" id="A0A1E5LBI2"/>
<keyword evidence="3" id="KW-0812">Transmembrane</keyword>
<dbReference type="GO" id="GO:0030420">
    <property type="term" value="P:establishment of competence for transformation"/>
    <property type="evidence" value="ECO:0007669"/>
    <property type="project" value="UniProtKB-KW"/>
</dbReference>
<sequence>MKRILSQNKGFTLVEVLVAILLLTIILTSTMAFFNQAYSYTKQNQNKTVAINVARSVNFFMERQNINELSKKSIQYVGVENSGGYTLIDSTITPSRMITINNIPYNVIVDVGDDTDPNDGVLVIPYTITVQINGNTITSLDGRVVDEEIRR</sequence>
<dbReference type="RefSeq" id="WP_069718456.1">
    <property type="nucleotide sequence ID" value="NZ_MJEH01000061.1"/>
</dbReference>
<accession>A0A1E5LBI2</accession>
<dbReference type="Pfam" id="PF07963">
    <property type="entry name" value="N_methyl"/>
    <property type="match status" value="1"/>
</dbReference>
<evidence type="ECO:0000256" key="3">
    <source>
        <dbReference type="SAM" id="Phobius"/>
    </source>
</evidence>
<evidence type="ECO:0000313" key="4">
    <source>
        <dbReference type="EMBL" id="OEH91448.1"/>
    </source>
</evidence>
<gene>
    <name evidence="4" type="ORF">BFG57_04860</name>
</gene>
<dbReference type="EMBL" id="MJEH01000061">
    <property type="protein sequence ID" value="OEH91448.1"/>
    <property type="molecule type" value="Genomic_DNA"/>
</dbReference>
<evidence type="ECO:0000313" key="5">
    <source>
        <dbReference type="Proteomes" id="UP000095209"/>
    </source>
</evidence>
<dbReference type="PROSITE" id="PS00409">
    <property type="entry name" value="PROKAR_NTER_METHYL"/>
    <property type="match status" value="1"/>
</dbReference>
<comment type="caution">
    <text evidence="4">The sequence shown here is derived from an EMBL/GenBank/DDBJ whole genome shotgun (WGS) entry which is preliminary data.</text>
</comment>
<keyword evidence="3" id="KW-1133">Transmembrane helix</keyword>
<evidence type="ECO:0000256" key="2">
    <source>
        <dbReference type="ARBA" id="ARBA00023287"/>
    </source>
</evidence>
<comment type="subcellular location">
    <subcellularLocation>
        <location evidence="1">Cell surface</location>
    </subcellularLocation>
</comment>
<proteinExistence type="predicted"/>
<evidence type="ECO:0008006" key="6">
    <source>
        <dbReference type="Google" id="ProtNLM"/>
    </source>
</evidence>
<organism evidence="4 5">
    <name type="scientific">Bacillus solimangrovi</name>
    <dbReference type="NCBI Taxonomy" id="1305675"/>
    <lineage>
        <taxon>Bacteria</taxon>
        <taxon>Bacillati</taxon>
        <taxon>Bacillota</taxon>
        <taxon>Bacilli</taxon>
        <taxon>Bacillales</taxon>
        <taxon>Bacillaceae</taxon>
        <taxon>Bacillus</taxon>
    </lineage>
</organism>
<feature type="transmembrane region" description="Helical" evidence="3">
    <location>
        <begin position="12"/>
        <end position="34"/>
    </location>
</feature>
<name>A0A1E5LBI2_9BACI</name>
<keyword evidence="5" id="KW-1185">Reference proteome</keyword>
<reference evidence="4 5" key="1">
    <citation type="submission" date="2016-08" db="EMBL/GenBank/DDBJ databases">
        <title>Genome of Bacillus solimangrovi GH2-4.</title>
        <authorList>
            <person name="Lim S."/>
            <person name="Kim B.-C."/>
        </authorList>
    </citation>
    <scope>NUCLEOTIDE SEQUENCE [LARGE SCALE GENOMIC DNA]</scope>
    <source>
        <strain evidence="4 5">GH2-4</strain>
    </source>
</reference>
<dbReference type="NCBIfam" id="TIGR02532">
    <property type="entry name" value="IV_pilin_GFxxxE"/>
    <property type="match status" value="1"/>
</dbReference>
<dbReference type="OrthoDB" id="2456766at2"/>
<protein>
    <recommendedName>
        <fullName evidence="6">Prepilin-type N-terminal cleavage/methylation domain-containing protein</fullName>
    </recommendedName>
</protein>
<keyword evidence="3" id="KW-0472">Membrane</keyword>
<dbReference type="Proteomes" id="UP000095209">
    <property type="component" value="Unassembled WGS sequence"/>
</dbReference>
<dbReference type="GO" id="GO:0009986">
    <property type="term" value="C:cell surface"/>
    <property type="evidence" value="ECO:0007669"/>
    <property type="project" value="UniProtKB-SubCell"/>
</dbReference>
<evidence type="ECO:0000256" key="1">
    <source>
        <dbReference type="ARBA" id="ARBA00004241"/>
    </source>
</evidence>
<dbReference type="STRING" id="1305675.BFG57_04860"/>
<keyword evidence="2" id="KW-0178">Competence</keyword>
<dbReference type="InterPro" id="IPR012902">
    <property type="entry name" value="N_methyl_site"/>
</dbReference>